<keyword evidence="1" id="KW-1133">Transmembrane helix</keyword>
<dbReference type="SUPFAM" id="SSF49599">
    <property type="entry name" value="TRAF domain-like"/>
    <property type="match status" value="2"/>
</dbReference>
<evidence type="ECO:0000256" key="1">
    <source>
        <dbReference type="SAM" id="Phobius"/>
    </source>
</evidence>
<keyword evidence="1" id="KW-0812">Transmembrane</keyword>
<dbReference type="CDD" id="cd00121">
    <property type="entry name" value="MATH"/>
    <property type="match status" value="2"/>
</dbReference>
<proteinExistence type="predicted"/>
<keyword evidence="4" id="KW-1185">Reference proteome</keyword>
<evidence type="ECO:0000313" key="4">
    <source>
        <dbReference type="Proteomes" id="UP001153076"/>
    </source>
</evidence>
<accession>A0A9Q1KWH3</accession>
<dbReference type="OrthoDB" id="192247at2759"/>
<dbReference type="InterPro" id="IPR008974">
    <property type="entry name" value="TRAF-like"/>
</dbReference>
<feature type="transmembrane region" description="Helical" evidence="1">
    <location>
        <begin position="269"/>
        <end position="298"/>
    </location>
</feature>
<dbReference type="AlphaFoldDB" id="A0A9Q1KWH3"/>
<evidence type="ECO:0000313" key="3">
    <source>
        <dbReference type="EMBL" id="KAJ8450964.1"/>
    </source>
</evidence>
<reference evidence="3" key="1">
    <citation type="submission" date="2022-04" db="EMBL/GenBank/DDBJ databases">
        <title>Carnegiea gigantea Genome sequencing and assembly v2.</title>
        <authorList>
            <person name="Copetti D."/>
            <person name="Sanderson M.J."/>
            <person name="Burquez A."/>
            <person name="Wojciechowski M.F."/>
        </authorList>
    </citation>
    <scope>NUCLEOTIDE SEQUENCE</scope>
    <source>
        <strain evidence="3">SGP5-SGP5p</strain>
        <tissue evidence="3">Aerial part</tissue>
    </source>
</reference>
<organism evidence="3 4">
    <name type="scientific">Carnegiea gigantea</name>
    <dbReference type="NCBI Taxonomy" id="171969"/>
    <lineage>
        <taxon>Eukaryota</taxon>
        <taxon>Viridiplantae</taxon>
        <taxon>Streptophyta</taxon>
        <taxon>Embryophyta</taxon>
        <taxon>Tracheophyta</taxon>
        <taxon>Spermatophyta</taxon>
        <taxon>Magnoliopsida</taxon>
        <taxon>eudicotyledons</taxon>
        <taxon>Gunneridae</taxon>
        <taxon>Pentapetalae</taxon>
        <taxon>Caryophyllales</taxon>
        <taxon>Cactineae</taxon>
        <taxon>Cactaceae</taxon>
        <taxon>Cactoideae</taxon>
        <taxon>Echinocereeae</taxon>
        <taxon>Carnegiea</taxon>
    </lineage>
</organism>
<dbReference type="Pfam" id="PF22486">
    <property type="entry name" value="MATH_2"/>
    <property type="match status" value="2"/>
</dbReference>
<dbReference type="PANTHER" id="PTHR46162">
    <property type="entry name" value="TRAF-LIKE FAMILY PROTEIN"/>
    <property type="match status" value="1"/>
</dbReference>
<dbReference type="Gene3D" id="2.60.210.10">
    <property type="entry name" value="Apoptosis, Tumor Necrosis Factor Receptor Associated Protein 2, Chain A"/>
    <property type="match status" value="2"/>
</dbReference>
<name>A0A9Q1KWH3_9CARY</name>
<gene>
    <name evidence="3" type="ORF">Cgig2_032589</name>
</gene>
<dbReference type="PANTHER" id="PTHR46162:SF65">
    <property type="entry name" value="F9D12.8 PROTEIN-RELATED"/>
    <property type="match status" value="1"/>
</dbReference>
<feature type="transmembrane region" description="Helical" evidence="1">
    <location>
        <begin position="310"/>
        <end position="328"/>
    </location>
</feature>
<dbReference type="PROSITE" id="PS50144">
    <property type="entry name" value="MATH"/>
    <property type="match status" value="2"/>
</dbReference>
<dbReference type="Proteomes" id="UP001153076">
    <property type="component" value="Unassembled WGS sequence"/>
</dbReference>
<feature type="domain" description="MATH" evidence="2">
    <location>
        <begin position="179"/>
        <end position="364"/>
    </location>
</feature>
<feature type="domain" description="MATH" evidence="2">
    <location>
        <begin position="24"/>
        <end position="159"/>
    </location>
</feature>
<comment type="caution">
    <text evidence="3">The sequence shown here is derived from an EMBL/GenBank/DDBJ whole genome shotgun (WGS) entry which is preliminary data.</text>
</comment>
<sequence length="384" mass="43937">MVEDLFHPPKLSKPTFDDANEQPPAHCILRVGSFSRLQDRHHAEYRDHFSSTEFKAGGYRWVLTVYPNGNKKENGDGHLSLYVRMVDKLGFGNSVSVALRFLIYDQIRDKYLTILDIREKRFQAIKNEWGMPKVLPLSSFTDCCNGYLVKDCCVFGVEVLVINVENYASEVSVLKPTSNWEYTWKIDKYSELGSPSYSPVFTFEGWSWYVRRLVLYPRGLCEAEENSLSLFLELHNSCRLGNGTKLFAEYSLCLKNQLKGSNHQTTCKFILFSCLFITPFSKLLIPLLVLIEVVVHYLQLIHTMKAQLSFMFLFVLIFSSTAVGTWFSSTCTDLGHMSFLPLEDVSSSLKGLMRDDCVIVEVKIEEMFLLKEMEKANIGCGVDC</sequence>
<keyword evidence="1" id="KW-0472">Membrane</keyword>
<protein>
    <recommendedName>
        <fullName evidence="2">MATH domain-containing protein</fullName>
    </recommendedName>
</protein>
<dbReference type="EMBL" id="JAKOGI010000012">
    <property type="protein sequence ID" value="KAJ8450964.1"/>
    <property type="molecule type" value="Genomic_DNA"/>
</dbReference>
<evidence type="ECO:0000259" key="2">
    <source>
        <dbReference type="PROSITE" id="PS50144"/>
    </source>
</evidence>
<dbReference type="InterPro" id="IPR002083">
    <property type="entry name" value="MATH/TRAF_dom"/>
</dbReference>